<dbReference type="SUPFAM" id="SSF56024">
    <property type="entry name" value="Phospholipase D/nuclease"/>
    <property type="match status" value="2"/>
</dbReference>
<proteinExistence type="predicted"/>
<dbReference type="AlphaFoldDB" id="A0A6B2JRQ8"/>
<reference evidence="1" key="2">
    <citation type="submission" date="2020-02" db="EMBL/GenBank/DDBJ databases">
        <title>Using affinity propagation clustering for identifying bacterial clades and subclades with whole-genome sequences of Francisella tularensis.</title>
        <authorList>
            <person name="Homeier-Bachmann T."/>
            <person name="Abdel-Glil M.Y."/>
            <person name="Hackbart A."/>
            <person name="Hotzel H."/>
            <person name="Tomaso H."/>
        </authorList>
    </citation>
    <scope>NUCLEOTIDE SEQUENCE</scope>
    <source>
        <strain evidence="1">17T1429</strain>
    </source>
</reference>
<name>A0A6B2JRQ8_FRATU</name>
<dbReference type="SMART" id="SM00155">
    <property type="entry name" value="PLDc"/>
    <property type="match status" value="2"/>
</dbReference>
<dbReference type="GO" id="GO:0006793">
    <property type="term" value="P:phosphorus metabolic process"/>
    <property type="evidence" value="ECO:0007669"/>
    <property type="project" value="UniProtKB-ARBA"/>
</dbReference>
<sequence>MRILFTILAFFGYSYGLAHGITKTIVHNYPENISKSFQISNNNYAPLQISKLIQSAKKNIDIEVFYIDIKKDSVLDKMIIQPLAAKANQRIKVRILVDDKFYSQYSNNKASCDYLNSIKNITCKPTKEFQEAVMHSKMISIDGKSFYIGSHNFDWITFELNHELGVIVKNDKINAAKLEKSFNDDWNFTNKSKKLTDNNLNTYSLHDQGNQAIVTVTPDIDKKGYPKSNLKTFISLIKSAKSSIVIQVMIVSGIDPYMNDKNWDEFTKALSDATKRNVYVKIMFSNCMFTKSSYKDSNDWLQKLIHQSNQNHLKIKYTSLPHTKQCVPFSEVDHAKYAIFDGTIAWVSTSNIQKSYLYAAKNYSYIVDDKDLSRQLTDVFEQLWDSKYAHTYSQPVGIISTPSCT</sequence>
<protein>
    <submittedName>
        <fullName evidence="1">Phospholipase</fullName>
    </submittedName>
</protein>
<dbReference type="InterPro" id="IPR050874">
    <property type="entry name" value="Diverse_PLD-related"/>
</dbReference>
<dbReference type="GO" id="GO:0003824">
    <property type="term" value="F:catalytic activity"/>
    <property type="evidence" value="ECO:0007669"/>
    <property type="project" value="InterPro"/>
</dbReference>
<dbReference type="InterPro" id="IPR025202">
    <property type="entry name" value="PLD-like_dom"/>
</dbReference>
<accession>A0A6B2JRQ8</accession>
<dbReference type="CDD" id="cd09107">
    <property type="entry name" value="PLDc_vPLD3_4_5_like_2"/>
    <property type="match status" value="1"/>
</dbReference>
<gene>
    <name evidence="1" type="ORF">FWJ04_03625</name>
</gene>
<dbReference type="EMBL" id="JAAGKH010000020">
    <property type="protein sequence ID" value="NDR88784.1"/>
    <property type="molecule type" value="Genomic_DNA"/>
</dbReference>
<evidence type="ECO:0000313" key="1">
    <source>
        <dbReference type="EMBL" id="NDR88784.1"/>
    </source>
</evidence>
<dbReference type="PANTHER" id="PTHR10185:SF17">
    <property type="entry name" value="GM01519P-RELATED"/>
    <property type="match status" value="1"/>
</dbReference>
<comment type="caution">
    <text evidence="1">The sequence shown here is derived from an EMBL/GenBank/DDBJ whole genome shotgun (WGS) entry which is preliminary data.</text>
</comment>
<reference evidence="1" key="1">
    <citation type="submission" date="2019-08" db="EMBL/GenBank/DDBJ databases">
        <authorList>
            <person name="Busch A."/>
        </authorList>
    </citation>
    <scope>NUCLEOTIDE SEQUENCE</scope>
    <source>
        <strain evidence="1">17T1429</strain>
    </source>
</reference>
<dbReference type="Pfam" id="PF13091">
    <property type="entry name" value="PLDc_2"/>
    <property type="match status" value="2"/>
</dbReference>
<dbReference type="RefSeq" id="WP_003016931.1">
    <property type="nucleotide sequence ID" value="NZ_CP024807.1"/>
</dbReference>
<dbReference type="Gene3D" id="3.30.870.10">
    <property type="entry name" value="Endonuclease Chain A"/>
    <property type="match status" value="2"/>
</dbReference>
<organism evidence="1">
    <name type="scientific">Francisella tularensis subsp. holarctica</name>
    <dbReference type="NCBI Taxonomy" id="119857"/>
    <lineage>
        <taxon>Bacteria</taxon>
        <taxon>Pseudomonadati</taxon>
        <taxon>Pseudomonadota</taxon>
        <taxon>Gammaproteobacteria</taxon>
        <taxon>Thiotrichales</taxon>
        <taxon>Francisellaceae</taxon>
        <taxon>Francisella</taxon>
    </lineage>
</organism>
<dbReference type="PROSITE" id="PS50035">
    <property type="entry name" value="PLD"/>
    <property type="match status" value="2"/>
</dbReference>
<dbReference type="PANTHER" id="PTHR10185">
    <property type="entry name" value="PHOSPHOLIPASE D - RELATED"/>
    <property type="match status" value="1"/>
</dbReference>
<dbReference type="InterPro" id="IPR001736">
    <property type="entry name" value="PLipase_D/transphosphatidylase"/>
</dbReference>